<keyword evidence="5" id="KW-1185">Reference proteome</keyword>
<reference evidence="5" key="1">
    <citation type="submission" date="2024-06" db="EMBL/GenBank/DDBJ databases">
        <title>Multi-omics analyses provide insights into the biosynthesis of the anticancer antibiotic pleurotin in Hohenbuehelia grisea.</title>
        <authorList>
            <person name="Weaver J.A."/>
            <person name="Alberti F."/>
        </authorList>
    </citation>
    <scope>NUCLEOTIDE SEQUENCE [LARGE SCALE GENOMIC DNA]</scope>
    <source>
        <strain evidence="5">T-177</strain>
    </source>
</reference>
<evidence type="ECO:0000259" key="3">
    <source>
        <dbReference type="Pfam" id="PF01370"/>
    </source>
</evidence>
<dbReference type="EMBL" id="JASNQZ010000006">
    <property type="protein sequence ID" value="KAL0956628.1"/>
    <property type="molecule type" value="Genomic_DNA"/>
</dbReference>
<comment type="similarity">
    <text evidence="2">Belongs to the NAD(P)-dependent epimerase/dehydratase family. Dihydroflavonol-4-reductase subfamily.</text>
</comment>
<dbReference type="PANTHER" id="PTHR10366">
    <property type="entry name" value="NAD DEPENDENT EPIMERASE/DEHYDRATASE"/>
    <property type="match status" value="1"/>
</dbReference>
<accession>A0ABR3JLF4</accession>
<dbReference type="InterPro" id="IPR050425">
    <property type="entry name" value="NAD(P)_dehydrat-like"/>
</dbReference>
<protein>
    <recommendedName>
        <fullName evidence="3">NAD-dependent epimerase/dehydratase domain-containing protein</fullName>
    </recommendedName>
</protein>
<dbReference type="Gene3D" id="3.40.50.720">
    <property type="entry name" value="NAD(P)-binding Rossmann-like Domain"/>
    <property type="match status" value="1"/>
</dbReference>
<gene>
    <name evidence="4" type="ORF">HGRIS_002763</name>
</gene>
<dbReference type="SUPFAM" id="SSF51735">
    <property type="entry name" value="NAD(P)-binding Rossmann-fold domains"/>
    <property type="match status" value="1"/>
</dbReference>
<evidence type="ECO:0000313" key="4">
    <source>
        <dbReference type="EMBL" id="KAL0956628.1"/>
    </source>
</evidence>
<dbReference type="PANTHER" id="PTHR10366:SF564">
    <property type="entry name" value="STEROL-4-ALPHA-CARBOXYLATE 3-DEHYDROGENASE, DECARBOXYLATING"/>
    <property type="match status" value="1"/>
</dbReference>
<proteinExistence type="inferred from homology"/>
<feature type="domain" description="NAD-dependent epimerase/dehydratase" evidence="3">
    <location>
        <begin position="56"/>
        <end position="226"/>
    </location>
</feature>
<dbReference type="InterPro" id="IPR001509">
    <property type="entry name" value="Epimerase_deHydtase"/>
</dbReference>
<evidence type="ECO:0000256" key="2">
    <source>
        <dbReference type="ARBA" id="ARBA00023445"/>
    </source>
</evidence>
<keyword evidence="1" id="KW-0560">Oxidoreductase</keyword>
<evidence type="ECO:0000313" key="5">
    <source>
        <dbReference type="Proteomes" id="UP001556367"/>
    </source>
</evidence>
<dbReference type="Proteomes" id="UP001556367">
    <property type="component" value="Unassembled WGS sequence"/>
</dbReference>
<evidence type="ECO:0000256" key="1">
    <source>
        <dbReference type="ARBA" id="ARBA00023002"/>
    </source>
</evidence>
<comment type="caution">
    <text evidence="4">The sequence shown here is derived from an EMBL/GenBank/DDBJ whole genome shotgun (WGS) entry which is preliminary data.</text>
</comment>
<dbReference type="InterPro" id="IPR036291">
    <property type="entry name" value="NAD(P)-bd_dom_sf"/>
</dbReference>
<name>A0ABR3JLF4_9AGAR</name>
<sequence length="324" mass="35713">MSQILEAPAGYKVRATVRKHKLEIRNAYAAYVAEGRLEVVELTDLVHEHFPPSWFEGVDAVMHVASPLAGRETPEKMLETAVEGTLNIVRQAEAAGIRKFVVTSSIASLGNPTEPALSAKSWNPITREIALKSNNAMIVYLASKTLAERALWEFADSHPHLDVATINPVFLYGPFSKTQEAPADSTAMATNAFFYHMLYLTGGVPSAAAHVDVRDAARAHVLALKTLPTEPGSIRKRFPISSPNPLRWRDVVQLIRNQRPGLAERLTKVDVSAADSGPARLIVEFDRLESILGFRQNEFRSLEDTVLAAVDGVVEAEKRWNSRL</sequence>
<organism evidence="4 5">
    <name type="scientific">Hohenbuehelia grisea</name>
    <dbReference type="NCBI Taxonomy" id="104357"/>
    <lineage>
        <taxon>Eukaryota</taxon>
        <taxon>Fungi</taxon>
        <taxon>Dikarya</taxon>
        <taxon>Basidiomycota</taxon>
        <taxon>Agaricomycotina</taxon>
        <taxon>Agaricomycetes</taxon>
        <taxon>Agaricomycetidae</taxon>
        <taxon>Agaricales</taxon>
        <taxon>Pleurotineae</taxon>
        <taxon>Pleurotaceae</taxon>
        <taxon>Hohenbuehelia</taxon>
    </lineage>
</organism>
<dbReference type="Pfam" id="PF01370">
    <property type="entry name" value="Epimerase"/>
    <property type="match status" value="1"/>
</dbReference>